<evidence type="ECO:0000313" key="2">
    <source>
        <dbReference type="Proteomes" id="UP000070544"/>
    </source>
</evidence>
<organism evidence="1 2">
    <name type="scientific">Gonapodya prolifera (strain JEL478)</name>
    <name type="common">Monoblepharis prolifera</name>
    <dbReference type="NCBI Taxonomy" id="1344416"/>
    <lineage>
        <taxon>Eukaryota</taxon>
        <taxon>Fungi</taxon>
        <taxon>Fungi incertae sedis</taxon>
        <taxon>Chytridiomycota</taxon>
        <taxon>Chytridiomycota incertae sedis</taxon>
        <taxon>Monoblepharidomycetes</taxon>
        <taxon>Monoblepharidales</taxon>
        <taxon>Gonapodyaceae</taxon>
        <taxon>Gonapodya</taxon>
    </lineage>
</organism>
<dbReference type="OrthoDB" id="6359816at2759"/>
<proteinExistence type="predicted"/>
<keyword evidence="2" id="KW-1185">Reference proteome</keyword>
<sequence length="220" mass="25165">MTARENTPSIPIYNWLFELDVGEGSPVPNACSKDFKVGKHIFALILQGDPRGLFLVPRTITQDDVYLKYRIHVLLSPKEEPLFTFELERLFLKDRPKAWGWNLGRDWATLENKLQCPENRLHLGVQIYDHPELRELVVGRGTQRILNLPVIPPGINSFATIHNKGGMPYSRWRRPSSSKARWYLQATQKEKFESSRATDFLIVSADVRGNLATEIGPEGL</sequence>
<protein>
    <submittedName>
        <fullName evidence="1">Uncharacterized protein</fullName>
    </submittedName>
</protein>
<accession>A0A139ARW9</accession>
<dbReference type="Proteomes" id="UP000070544">
    <property type="component" value="Unassembled WGS sequence"/>
</dbReference>
<evidence type="ECO:0000313" key="1">
    <source>
        <dbReference type="EMBL" id="KXS19501.1"/>
    </source>
</evidence>
<gene>
    <name evidence="1" type="ORF">M427DRAFT_52929</name>
</gene>
<reference evidence="1 2" key="1">
    <citation type="journal article" date="2015" name="Genome Biol. Evol.">
        <title>Phylogenomic analyses indicate that early fungi evolved digesting cell walls of algal ancestors of land plants.</title>
        <authorList>
            <person name="Chang Y."/>
            <person name="Wang S."/>
            <person name="Sekimoto S."/>
            <person name="Aerts A.L."/>
            <person name="Choi C."/>
            <person name="Clum A."/>
            <person name="LaButti K.M."/>
            <person name="Lindquist E.A."/>
            <person name="Yee Ngan C."/>
            <person name="Ohm R.A."/>
            <person name="Salamov A.A."/>
            <person name="Grigoriev I.V."/>
            <person name="Spatafora J.W."/>
            <person name="Berbee M.L."/>
        </authorList>
    </citation>
    <scope>NUCLEOTIDE SEQUENCE [LARGE SCALE GENOMIC DNA]</scope>
    <source>
        <strain evidence="1 2">JEL478</strain>
    </source>
</reference>
<dbReference type="EMBL" id="KQ965738">
    <property type="protein sequence ID" value="KXS19501.1"/>
    <property type="molecule type" value="Genomic_DNA"/>
</dbReference>
<name>A0A139ARW9_GONPJ</name>
<dbReference type="AlphaFoldDB" id="A0A139ARW9"/>